<protein>
    <submittedName>
        <fullName evidence="2">Uncharacterized protein</fullName>
    </submittedName>
</protein>
<sequence length="190" mass="21505">MLRNEQAIELRENKKARGDLRKCLKDSKLQLHQLEKQSKPARHRQLLRKNRPSTALRTSTADPDQTTSAPTTPSRPATAAGMSSFSPDTARSRHTIHFSPDTVISPDRPERPTTSTPLSTTRPERPNTSTPLSANRRWSTLHRPKSFHRPATSAGLHDDAPNERPTTSAGERVSHEHKERKRWSLRGMFK</sequence>
<accession>A0A6A6ZHK6</accession>
<dbReference type="OrthoDB" id="10255522at2759"/>
<feature type="compositionally biased region" description="Basic residues" evidence="1">
    <location>
        <begin position="178"/>
        <end position="190"/>
    </location>
</feature>
<evidence type="ECO:0000313" key="3">
    <source>
        <dbReference type="Proteomes" id="UP000799424"/>
    </source>
</evidence>
<evidence type="ECO:0000256" key="1">
    <source>
        <dbReference type="SAM" id="MobiDB-lite"/>
    </source>
</evidence>
<feature type="compositionally biased region" description="Basic residues" evidence="1">
    <location>
        <begin position="139"/>
        <end position="148"/>
    </location>
</feature>
<feature type="compositionally biased region" description="Low complexity" evidence="1">
    <location>
        <begin position="66"/>
        <end position="80"/>
    </location>
</feature>
<feature type="compositionally biased region" description="Basic residues" evidence="1">
    <location>
        <begin position="39"/>
        <end position="51"/>
    </location>
</feature>
<proteinExistence type="predicted"/>
<feature type="compositionally biased region" description="Polar residues" evidence="1">
    <location>
        <begin position="127"/>
        <end position="138"/>
    </location>
</feature>
<dbReference type="AlphaFoldDB" id="A0A6A6ZHK6"/>
<reference evidence="2" key="1">
    <citation type="journal article" date="2020" name="Stud. Mycol.">
        <title>101 Dothideomycetes genomes: a test case for predicting lifestyles and emergence of pathogens.</title>
        <authorList>
            <person name="Haridas S."/>
            <person name="Albert R."/>
            <person name="Binder M."/>
            <person name="Bloem J."/>
            <person name="Labutti K."/>
            <person name="Salamov A."/>
            <person name="Andreopoulos B."/>
            <person name="Baker S."/>
            <person name="Barry K."/>
            <person name="Bills G."/>
            <person name="Bluhm B."/>
            <person name="Cannon C."/>
            <person name="Castanera R."/>
            <person name="Culley D."/>
            <person name="Daum C."/>
            <person name="Ezra D."/>
            <person name="Gonzalez J."/>
            <person name="Henrissat B."/>
            <person name="Kuo A."/>
            <person name="Liang C."/>
            <person name="Lipzen A."/>
            <person name="Lutzoni F."/>
            <person name="Magnuson J."/>
            <person name="Mondo S."/>
            <person name="Nolan M."/>
            <person name="Ohm R."/>
            <person name="Pangilinan J."/>
            <person name="Park H.-J."/>
            <person name="Ramirez L."/>
            <person name="Alfaro M."/>
            <person name="Sun H."/>
            <person name="Tritt A."/>
            <person name="Yoshinaga Y."/>
            <person name="Zwiers L.-H."/>
            <person name="Turgeon B."/>
            <person name="Goodwin S."/>
            <person name="Spatafora J."/>
            <person name="Crous P."/>
            <person name="Grigoriev I."/>
        </authorList>
    </citation>
    <scope>NUCLEOTIDE SEQUENCE</scope>
    <source>
        <strain evidence="2">CBS 113818</strain>
    </source>
</reference>
<dbReference type="Proteomes" id="UP000799424">
    <property type="component" value="Unassembled WGS sequence"/>
</dbReference>
<feature type="compositionally biased region" description="Low complexity" evidence="1">
    <location>
        <begin position="112"/>
        <end position="121"/>
    </location>
</feature>
<keyword evidence="3" id="KW-1185">Reference proteome</keyword>
<name>A0A6A6ZHK6_9PLEO</name>
<feature type="region of interest" description="Disordered" evidence="1">
    <location>
        <begin position="31"/>
        <end position="190"/>
    </location>
</feature>
<gene>
    <name evidence="2" type="ORF">CC86DRAFT_333008</name>
</gene>
<evidence type="ECO:0000313" key="2">
    <source>
        <dbReference type="EMBL" id="KAF2820530.1"/>
    </source>
</evidence>
<dbReference type="EMBL" id="MU006240">
    <property type="protein sequence ID" value="KAF2820530.1"/>
    <property type="molecule type" value="Genomic_DNA"/>
</dbReference>
<organism evidence="2 3">
    <name type="scientific">Ophiobolus disseminans</name>
    <dbReference type="NCBI Taxonomy" id="1469910"/>
    <lineage>
        <taxon>Eukaryota</taxon>
        <taxon>Fungi</taxon>
        <taxon>Dikarya</taxon>
        <taxon>Ascomycota</taxon>
        <taxon>Pezizomycotina</taxon>
        <taxon>Dothideomycetes</taxon>
        <taxon>Pleosporomycetidae</taxon>
        <taxon>Pleosporales</taxon>
        <taxon>Pleosporineae</taxon>
        <taxon>Phaeosphaeriaceae</taxon>
        <taxon>Ophiobolus</taxon>
    </lineage>
</organism>
<feature type="compositionally biased region" description="Polar residues" evidence="1">
    <location>
        <begin position="52"/>
        <end position="65"/>
    </location>
</feature>